<protein>
    <submittedName>
        <fullName evidence="2">Unannotated protein</fullName>
    </submittedName>
</protein>
<sequence length="191" mass="21694">MKRTLLSAAVLVLAISLSSCSTIHDEPVKGIVNRSSFKNVMTQIDYAKAHYKNPNKEVFGDLGGTDCVNFVSQTLLARGWKLNEDWTYKAGYSRAWISSTGFRDYLRLHPELATELTWDQRKDVVPGDVVQFDWDNSGDRDHTAIISGYTIINGKRELYVSSHSPAAFDWSITDLLAENDDRTVVYFWHIK</sequence>
<proteinExistence type="predicted"/>
<feature type="domain" description="Putative amidase" evidence="1">
    <location>
        <begin position="42"/>
        <end position="186"/>
    </location>
</feature>
<gene>
    <name evidence="2" type="ORF">UFOPK2373_00046</name>
</gene>
<evidence type="ECO:0000313" key="2">
    <source>
        <dbReference type="EMBL" id="CAB4678017.1"/>
    </source>
</evidence>
<dbReference type="Gene3D" id="3.90.1720.10">
    <property type="entry name" value="endopeptidase domain like (from Nostoc punctiforme)"/>
    <property type="match status" value="1"/>
</dbReference>
<name>A0A6J6MVJ8_9ZZZZ</name>
<evidence type="ECO:0000259" key="1">
    <source>
        <dbReference type="Pfam" id="PF12671"/>
    </source>
</evidence>
<reference evidence="2" key="1">
    <citation type="submission" date="2020-05" db="EMBL/GenBank/DDBJ databases">
        <authorList>
            <person name="Chiriac C."/>
            <person name="Salcher M."/>
            <person name="Ghai R."/>
            <person name="Kavagutti S V."/>
        </authorList>
    </citation>
    <scope>NUCLEOTIDE SEQUENCE</scope>
</reference>
<accession>A0A6J6MVJ8</accession>
<dbReference type="PANTHER" id="PTHR40032:SF1">
    <property type="entry name" value="EXPORTED PROTEIN"/>
    <property type="match status" value="1"/>
</dbReference>
<dbReference type="PROSITE" id="PS51257">
    <property type="entry name" value="PROKAR_LIPOPROTEIN"/>
    <property type="match status" value="1"/>
</dbReference>
<dbReference type="AlphaFoldDB" id="A0A6J6MVJ8"/>
<dbReference type="Pfam" id="PF12671">
    <property type="entry name" value="Amidase_6"/>
    <property type="match status" value="1"/>
</dbReference>
<dbReference type="PANTHER" id="PTHR40032">
    <property type="entry name" value="EXPORTED PROTEIN-RELATED"/>
    <property type="match status" value="1"/>
</dbReference>
<dbReference type="EMBL" id="CAEZXL010000003">
    <property type="protein sequence ID" value="CAB4678017.1"/>
    <property type="molecule type" value="Genomic_DNA"/>
</dbReference>
<organism evidence="2">
    <name type="scientific">freshwater metagenome</name>
    <dbReference type="NCBI Taxonomy" id="449393"/>
    <lineage>
        <taxon>unclassified sequences</taxon>
        <taxon>metagenomes</taxon>
        <taxon>ecological metagenomes</taxon>
    </lineage>
</organism>
<dbReference type="InterPro" id="IPR024301">
    <property type="entry name" value="Amidase_6"/>
</dbReference>